<organism evidence="2">
    <name type="scientific">Streptomyces sp. FR1</name>
    <dbReference type="NCBI Taxonomy" id="349971"/>
    <lineage>
        <taxon>Bacteria</taxon>
        <taxon>Bacillati</taxon>
        <taxon>Actinomycetota</taxon>
        <taxon>Actinomycetes</taxon>
        <taxon>Kitasatosporales</taxon>
        <taxon>Streptomycetaceae</taxon>
        <taxon>Streptomyces</taxon>
    </lineage>
</organism>
<proteinExistence type="predicted"/>
<dbReference type="RefSeq" id="WP_024126502.1">
    <property type="nucleotide sequence ID" value="NC_023283.1"/>
</dbReference>
<feature type="region of interest" description="Disordered" evidence="1">
    <location>
        <begin position="21"/>
        <end position="59"/>
    </location>
</feature>
<name>V9Z6V7_9ACTN</name>
<feature type="region of interest" description="Disordered" evidence="1">
    <location>
        <begin position="151"/>
        <end position="257"/>
    </location>
</feature>
<evidence type="ECO:0000256" key="1">
    <source>
        <dbReference type="SAM" id="MobiDB-lite"/>
    </source>
</evidence>
<dbReference type="EMBL" id="KF602048">
    <property type="protein sequence ID" value="AHE39121.1"/>
    <property type="molecule type" value="Genomic_DNA"/>
</dbReference>
<feature type="compositionally biased region" description="Basic and acidic residues" evidence="1">
    <location>
        <begin position="238"/>
        <end position="257"/>
    </location>
</feature>
<dbReference type="Pfam" id="PF05258">
    <property type="entry name" value="DciA"/>
    <property type="match status" value="1"/>
</dbReference>
<evidence type="ECO:0000313" key="2">
    <source>
        <dbReference type="EMBL" id="AHE39121.1"/>
    </source>
</evidence>
<sequence length="257" mass="27738">MTDTTTPPQPSGIDLARVALLAAKENARRTGGTTESRTPRPRSRRGARQASDGRDPRGLGAVIQGLITDRAWEAPTVGGSAVDEWPEIAGPRLSGHVRAVKFRAATGELEVQVESPAWFTQLRLEKPALLARFAEALGTGVVKDIVRSQPGTAAGDLTSDRPPTRSRPQQRGTASLRDLVQQAAPPRPVDADRRDGPSAGAHGHQVATNVNRTFDPDQPEPDPAALTHARALRRARRERAERKRREAGLHTEGEARD</sequence>
<keyword evidence="2" id="KW-0614">Plasmid</keyword>
<dbReference type="PANTHER" id="PTHR36456:SF1">
    <property type="entry name" value="UPF0232 PROTEIN SCO3875"/>
    <property type="match status" value="1"/>
</dbReference>
<dbReference type="PANTHER" id="PTHR36456">
    <property type="entry name" value="UPF0232 PROTEIN SCO3875"/>
    <property type="match status" value="1"/>
</dbReference>
<accession>V9Z6V7</accession>
<dbReference type="AlphaFoldDB" id="V9Z6V7"/>
<reference evidence="2" key="1">
    <citation type="submission" date="2013-09" db="EMBL/GenBank/DDBJ databases">
        <title>Complete nucleotide sequence of Streptomyces linear plasmid pFRL3.</title>
        <authorList>
            <person name="Chen Z."/>
            <person name="Fang P."/>
            <person name="Qin Z."/>
        </authorList>
    </citation>
    <scope>NUCLEOTIDE SEQUENCE</scope>
    <source>
        <plasmid evidence="2">pFRL3</plasmid>
    </source>
</reference>
<dbReference type="InterPro" id="IPR007922">
    <property type="entry name" value="DciA-like"/>
</dbReference>
<gene>
    <name evidence="2" type="ORF">pFRL3_344</name>
</gene>
<geneLocation type="plasmid" evidence="2">
    <name>pFRL3</name>
</geneLocation>
<protein>
    <submittedName>
        <fullName evidence="2">Putative Tra3-like protein</fullName>
    </submittedName>
</protein>